<name>A0A6J6GPS2_9ZZZZ</name>
<evidence type="ECO:0000313" key="2">
    <source>
        <dbReference type="EMBL" id="CAB4602230.1"/>
    </source>
</evidence>
<feature type="transmembrane region" description="Helical" evidence="1">
    <location>
        <begin position="134"/>
        <end position="153"/>
    </location>
</feature>
<feature type="transmembrane region" description="Helical" evidence="1">
    <location>
        <begin position="29"/>
        <end position="47"/>
    </location>
</feature>
<dbReference type="AlphaFoldDB" id="A0A6J6GPS2"/>
<feature type="transmembrane region" description="Helical" evidence="1">
    <location>
        <begin position="305"/>
        <end position="325"/>
    </location>
</feature>
<keyword evidence="1" id="KW-0812">Transmembrane</keyword>
<evidence type="ECO:0000256" key="1">
    <source>
        <dbReference type="SAM" id="Phobius"/>
    </source>
</evidence>
<organism evidence="2">
    <name type="scientific">freshwater metagenome</name>
    <dbReference type="NCBI Taxonomy" id="449393"/>
    <lineage>
        <taxon>unclassified sequences</taxon>
        <taxon>metagenomes</taxon>
        <taxon>ecological metagenomes</taxon>
    </lineage>
</organism>
<keyword evidence="1" id="KW-1133">Transmembrane helix</keyword>
<sequence>MIFFIFQAVLLGVVLMIFARRSGRYDLYLTLFTAVWVLAVIVIRFIYGVDHASFYSSDQGTQIVLLDQFIDQGVSLSLDRFIGGRYIVVAPVWLLNTIGFDSLLAFKFFQALSLLFTYRVCSDFIRSQGIQIKLWHSILFSGPLFIFLSALGLRDLQIVLCVSYFYLGQVPLLRFVALGVSGLLRPHLTVALIFAWLVGQWLKRHPLKRAPLALIAITIVTFVVGGFGFALGGFFKYKNNYVSPKLFTQEAWWRFFANLLGLQFLTFGRDVVRLTVPQLLALRLFFVDTFMIPILFIFTLLNKKLAYSALRTEVFTAFVFFLGLVSQTNFNSSRQNLPFLSIMGVLALLGILQARKLDAES</sequence>
<reference evidence="2" key="1">
    <citation type="submission" date="2020-05" db="EMBL/GenBank/DDBJ databases">
        <authorList>
            <person name="Chiriac C."/>
            <person name="Salcher M."/>
            <person name="Ghai R."/>
            <person name="Kavagutti S V."/>
        </authorList>
    </citation>
    <scope>NUCLEOTIDE SEQUENCE</scope>
</reference>
<accession>A0A6J6GPS2</accession>
<feature type="transmembrane region" description="Helical" evidence="1">
    <location>
        <begin position="280"/>
        <end position="299"/>
    </location>
</feature>
<feature type="transmembrane region" description="Helical" evidence="1">
    <location>
        <begin position="210"/>
        <end position="231"/>
    </location>
</feature>
<keyword evidence="1" id="KW-0472">Membrane</keyword>
<proteinExistence type="predicted"/>
<gene>
    <name evidence="2" type="ORF">UFOPK1826_00746</name>
</gene>
<dbReference type="EMBL" id="CAEZUN010000079">
    <property type="protein sequence ID" value="CAB4602230.1"/>
    <property type="molecule type" value="Genomic_DNA"/>
</dbReference>
<feature type="transmembrane region" description="Helical" evidence="1">
    <location>
        <begin position="337"/>
        <end position="354"/>
    </location>
</feature>
<feature type="transmembrane region" description="Helical" evidence="1">
    <location>
        <begin position="173"/>
        <end position="198"/>
    </location>
</feature>
<protein>
    <submittedName>
        <fullName evidence="2">Unannotated protein</fullName>
    </submittedName>
</protein>